<dbReference type="Gene3D" id="2.40.50.320">
    <property type="entry name" value="Copper binding periplasmic protein CusF"/>
    <property type="match status" value="1"/>
</dbReference>
<dbReference type="Pfam" id="PF11604">
    <property type="entry name" value="CusF_Ec"/>
    <property type="match status" value="1"/>
</dbReference>
<dbReference type="AlphaFoldDB" id="A0A843YI47"/>
<dbReference type="Proteomes" id="UP000444174">
    <property type="component" value="Unassembled WGS sequence"/>
</dbReference>
<comment type="caution">
    <text evidence="1">The sequence shown here is derived from an EMBL/GenBank/DDBJ whole genome shotgun (WGS) entry which is preliminary data.</text>
</comment>
<organism evidence="1 2">
    <name type="scientific">Tritonibacter litoralis</name>
    <dbReference type="NCBI Taxonomy" id="2662264"/>
    <lineage>
        <taxon>Bacteria</taxon>
        <taxon>Pseudomonadati</taxon>
        <taxon>Pseudomonadota</taxon>
        <taxon>Alphaproteobacteria</taxon>
        <taxon>Rhodobacterales</taxon>
        <taxon>Paracoccaceae</taxon>
        <taxon>Tritonibacter</taxon>
    </lineage>
</organism>
<dbReference type="InterPro" id="IPR021647">
    <property type="entry name" value="CusF_Ec"/>
</dbReference>
<keyword evidence="2" id="KW-1185">Reference proteome</keyword>
<proteinExistence type="predicted"/>
<gene>
    <name evidence="1" type="ORF">GFB49_20555</name>
</gene>
<evidence type="ECO:0000313" key="2">
    <source>
        <dbReference type="Proteomes" id="UP000444174"/>
    </source>
</evidence>
<accession>A0A843YI47</accession>
<name>A0A843YI47_9RHOB</name>
<sequence>MDHGDMKMDETTIEGAVHAEAVVNSFGEGTVNVSHGPIPEIGWPAMTMDMPLLEGAEMMGEIADGDTVTMMLLKDSNGMYAVGAIVADQ</sequence>
<reference evidence="1 2" key="1">
    <citation type="submission" date="2019-10" db="EMBL/GenBank/DDBJ databases">
        <title>Epibacterium sp. nov., isolated from seawater.</title>
        <authorList>
            <person name="Zhang X."/>
            <person name="Li N."/>
        </authorList>
    </citation>
    <scope>NUCLEOTIDE SEQUENCE [LARGE SCALE GENOMIC DNA]</scope>
    <source>
        <strain evidence="1 2">SM1979</strain>
    </source>
</reference>
<evidence type="ECO:0000313" key="1">
    <source>
        <dbReference type="EMBL" id="MQQ10846.1"/>
    </source>
</evidence>
<dbReference type="EMBL" id="WIBF01000029">
    <property type="protein sequence ID" value="MQQ10846.1"/>
    <property type="molecule type" value="Genomic_DNA"/>
</dbReference>
<dbReference type="InterPro" id="IPR042230">
    <property type="entry name" value="CusF_sf"/>
</dbReference>
<protein>
    <submittedName>
        <fullName evidence="1">Cation transporter</fullName>
    </submittedName>
</protein>